<dbReference type="Gene3D" id="2.10.50.10">
    <property type="entry name" value="Tumor Necrosis Factor Receptor, subunit A, domain 2"/>
    <property type="match status" value="1"/>
</dbReference>
<dbReference type="Ensembl" id="ENSCINT00000018642.2">
    <property type="protein sequence ID" value="ENSCINP00000018642.2"/>
    <property type="gene ID" value="ENSCING00000009170.2"/>
</dbReference>
<dbReference type="Pfam" id="PF00084">
    <property type="entry name" value="Sushi"/>
    <property type="match status" value="1"/>
</dbReference>
<dbReference type="InterPro" id="IPR035976">
    <property type="entry name" value="Sushi/SCR/CCP_sf"/>
</dbReference>
<name>F6Z5I5_CIOIN</name>
<evidence type="ECO:0000313" key="4">
    <source>
        <dbReference type="Ensembl" id="ENSCINP00000018642.2"/>
    </source>
</evidence>
<dbReference type="HOGENOM" id="CLU_1457588_0_0_1"/>
<dbReference type="SMART" id="SM01411">
    <property type="entry name" value="Ephrin_rec_like"/>
    <property type="match status" value="1"/>
</dbReference>
<sequence>HSIKAHSGPDDCFPDEDLDIRTLRDITIDAEGGNYIVEDDSHCHKYCSGGGCCHPLGQCRCGTTTGVYECVCDPGFWGFGLLPHGCTPCPVGTYKPFPSPGGLESCTPCPDPNMLSPNGSSDVTQCTCKPGFRQVEQRCEVIRCPELRAPLNGRFTGMVCDNRYKSRCGFACDQGFDLVGSSSIKC</sequence>
<dbReference type="Pfam" id="PF07699">
    <property type="entry name" value="Ephrin_rec_like"/>
    <property type="match status" value="1"/>
</dbReference>
<dbReference type="InterPro" id="IPR009030">
    <property type="entry name" value="Growth_fac_rcpt_cys_sf"/>
</dbReference>
<feature type="domain" description="Tyrosine-protein kinase ephrin type A/B receptor-like" evidence="3">
    <location>
        <begin position="86"/>
        <end position="126"/>
    </location>
</feature>
<evidence type="ECO:0000256" key="1">
    <source>
        <dbReference type="ARBA" id="ARBA00023157"/>
    </source>
</evidence>
<dbReference type="CDD" id="cd00033">
    <property type="entry name" value="CCP"/>
    <property type="match status" value="1"/>
</dbReference>
<reference evidence="4" key="2">
    <citation type="journal article" date="2008" name="Genome Biol.">
        <title>Improved genome assembly and evidence-based global gene model set for the chordate Ciona intestinalis: new insight into intron and operon populations.</title>
        <authorList>
            <person name="Satou Y."/>
            <person name="Mineta K."/>
            <person name="Ogasawara M."/>
            <person name="Sasakura Y."/>
            <person name="Shoguchi E."/>
            <person name="Ueno K."/>
            <person name="Yamada L."/>
            <person name="Matsumoto J."/>
            <person name="Wasserscheid J."/>
            <person name="Dewar K."/>
            <person name="Wiley G.B."/>
            <person name="Macmil S.L."/>
            <person name="Roe B.A."/>
            <person name="Zeller R.W."/>
            <person name="Hastings K.E."/>
            <person name="Lemaire P."/>
            <person name="Lindquist E."/>
            <person name="Endo T."/>
            <person name="Hotta K."/>
            <person name="Inaba K."/>
        </authorList>
    </citation>
    <scope>NUCLEOTIDE SEQUENCE [LARGE SCALE GENOMIC DNA]</scope>
    <source>
        <strain evidence="4">wild type</strain>
    </source>
</reference>
<feature type="domain" description="Sushi" evidence="2">
    <location>
        <begin position="144"/>
        <end position="186"/>
    </location>
</feature>
<accession>F6Z5I5</accession>
<dbReference type="InterPro" id="IPR000436">
    <property type="entry name" value="Sushi_SCR_CCP_dom"/>
</dbReference>
<dbReference type="AlphaFoldDB" id="F6Z5I5"/>
<dbReference type="Proteomes" id="UP000008144">
    <property type="component" value="Chromosome 5"/>
</dbReference>
<keyword evidence="1" id="KW-1015">Disulfide bond</keyword>
<evidence type="ECO:0000259" key="2">
    <source>
        <dbReference type="Pfam" id="PF00084"/>
    </source>
</evidence>
<reference evidence="4" key="4">
    <citation type="submission" date="2025-09" db="UniProtKB">
        <authorList>
            <consortium name="Ensembl"/>
        </authorList>
    </citation>
    <scope>IDENTIFICATION</scope>
</reference>
<keyword evidence="5" id="KW-1185">Reference proteome</keyword>
<dbReference type="Gene3D" id="2.10.70.10">
    <property type="entry name" value="Complement Module, domain 1"/>
    <property type="match status" value="1"/>
</dbReference>
<organism evidence="4 5">
    <name type="scientific">Ciona intestinalis</name>
    <name type="common">Transparent sea squirt</name>
    <name type="synonym">Ascidia intestinalis</name>
    <dbReference type="NCBI Taxonomy" id="7719"/>
    <lineage>
        <taxon>Eukaryota</taxon>
        <taxon>Metazoa</taxon>
        <taxon>Chordata</taxon>
        <taxon>Tunicata</taxon>
        <taxon>Ascidiacea</taxon>
        <taxon>Phlebobranchia</taxon>
        <taxon>Cionidae</taxon>
        <taxon>Ciona</taxon>
    </lineage>
</organism>
<dbReference type="InParanoid" id="F6Z5I5"/>
<protein>
    <submittedName>
        <fullName evidence="4">Uncharacterized protein</fullName>
    </submittedName>
</protein>
<dbReference type="InterPro" id="IPR011641">
    <property type="entry name" value="Tyr-kin_ephrin_A/B_rcpt-like"/>
</dbReference>
<reference evidence="4" key="3">
    <citation type="submission" date="2025-08" db="UniProtKB">
        <authorList>
            <consortium name="Ensembl"/>
        </authorList>
    </citation>
    <scope>IDENTIFICATION</scope>
</reference>
<proteinExistence type="predicted"/>
<dbReference type="SUPFAM" id="SSF57184">
    <property type="entry name" value="Growth factor receptor domain"/>
    <property type="match status" value="1"/>
</dbReference>
<dbReference type="EMBL" id="EAAA01002217">
    <property type="status" value="NOT_ANNOTATED_CDS"/>
    <property type="molecule type" value="Genomic_DNA"/>
</dbReference>
<reference evidence="5" key="1">
    <citation type="journal article" date="2002" name="Science">
        <title>The draft genome of Ciona intestinalis: insights into chordate and vertebrate origins.</title>
        <authorList>
            <person name="Dehal P."/>
            <person name="Satou Y."/>
            <person name="Campbell R.K."/>
            <person name="Chapman J."/>
            <person name="Degnan B."/>
            <person name="De Tomaso A."/>
            <person name="Davidson B."/>
            <person name="Di Gregorio A."/>
            <person name="Gelpke M."/>
            <person name="Goodstein D.M."/>
            <person name="Harafuji N."/>
            <person name="Hastings K.E."/>
            <person name="Ho I."/>
            <person name="Hotta K."/>
            <person name="Huang W."/>
            <person name="Kawashima T."/>
            <person name="Lemaire P."/>
            <person name="Martinez D."/>
            <person name="Meinertzhagen I.A."/>
            <person name="Necula S."/>
            <person name="Nonaka M."/>
            <person name="Putnam N."/>
            <person name="Rash S."/>
            <person name="Saiga H."/>
            <person name="Satake M."/>
            <person name="Terry A."/>
            <person name="Yamada L."/>
            <person name="Wang H.G."/>
            <person name="Awazu S."/>
            <person name="Azumi K."/>
            <person name="Boore J."/>
            <person name="Branno M."/>
            <person name="Chin-Bow S."/>
            <person name="DeSantis R."/>
            <person name="Doyle S."/>
            <person name="Francino P."/>
            <person name="Keys D.N."/>
            <person name="Haga S."/>
            <person name="Hayashi H."/>
            <person name="Hino K."/>
            <person name="Imai K.S."/>
            <person name="Inaba K."/>
            <person name="Kano S."/>
            <person name="Kobayashi K."/>
            <person name="Kobayashi M."/>
            <person name="Lee B.I."/>
            <person name="Makabe K.W."/>
            <person name="Manohar C."/>
            <person name="Matassi G."/>
            <person name="Medina M."/>
            <person name="Mochizuki Y."/>
            <person name="Mount S."/>
            <person name="Morishita T."/>
            <person name="Miura S."/>
            <person name="Nakayama A."/>
            <person name="Nishizaka S."/>
            <person name="Nomoto H."/>
            <person name="Ohta F."/>
            <person name="Oishi K."/>
            <person name="Rigoutsos I."/>
            <person name="Sano M."/>
            <person name="Sasaki A."/>
            <person name="Sasakura Y."/>
            <person name="Shoguchi E."/>
            <person name="Shin-i T."/>
            <person name="Spagnuolo A."/>
            <person name="Stainier D."/>
            <person name="Suzuki M.M."/>
            <person name="Tassy O."/>
            <person name="Takatori N."/>
            <person name="Tokuoka M."/>
            <person name="Yagi K."/>
            <person name="Yoshizaki F."/>
            <person name="Wada S."/>
            <person name="Zhang C."/>
            <person name="Hyatt P.D."/>
            <person name="Larimer F."/>
            <person name="Detter C."/>
            <person name="Doggett N."/>
            <person name="Glavina T."/>
            <person name="Hawkins T."/>
            <person name="Richardson P."/>
            <person name="Lucas S."/>
            <person name="Kohara Y."/>
            <person name="Levine M."/>
            <person name="Satoh N."/>
            <person name="Rokhsar D.S."/>
        </authorList>
    </citation>
    <scope>NUCLEOTIDE SEQUENCE [LARGE SCALE GENOMIC DNA]</scope>
</reference>
<evidence type="ECO:0000259" key="3">
    <source>
        <dbReference type="Pfam" id="PF07699"/>
    </source>
</evidence>
<dbReference type="STRING" id="7719.ENSCINP00000018642"/>
<dbReference type="SUPFAM" id="SSF57535">
    <property type="entry name" value="Complement control module/SCR domain"/>
    <property type="match status" value="1"/>
</dbReference>
<evidence type="ECO:0000313" key="5">
    <source>
        <dbReference type="Proteomes" id="UP000008144"/>
    </source>
</evidence>